<name>A0AAV3SEF1_HALDO</name>
<evidence type="ECO:0000313" key="3">
    <source>
        <dbReference type="EMBL" id="UOO97197.1"/>
    </source>
</evidence>
<dbReference type="Proteomes" id="UP000830542">
    <property type="component" value="Plasmid unnamed3"/>
</dbReference>
<protein>
    <submittedName>
        <fullName evidence="2">Uncharacterized protein</fullName>
    </submittedName>
</protein>
<proteinExistence type="predicted"/>
<geneLocation type="plasmid" evidence="3 4">
    <name>unnamed3</name>
</geneLocation>
<dbReference type="EMBL" id="BAAADN010000013">
    <property type="protein sequence ID" value="GAA0454176.1"/>
    <property type="molecule type" value="Genomic_DNA"/>
</dbReference>
<evidence type="ECO:0000313" key="4">
    <source>
        <dbReference type="Proteomes" id="UP000830542"/>
    </source>
</evidence>
<feature type="region of interest" description="Disordered" evidence="1">
    <location>
        <begin position="30"/>
        <end position="49"/>
    </location>
</feature>
<reference evidence="2" key="1">
    <citation type="journal article" date="2014" name="Int. J. Syst. Evol. Microbiol.">
        <title>Complete genome sequence of Corynebacterium casei LMG S-19264T (=DSM 44701T), isolated from a smear-ripened cheese.</title>
        <authorList>
            <consortium name="US DOE Joint Genome Institute (JGI-PGF)"/>
            <person name="Walter F."/>
            <person name="Albersmeier A."/>
            <person name="Kalinowski J."/>
            <person name="Ruckert C."/>
        </authorList>
    </citation>
    <scope>NUCLEOTIDE SEQUENCE</scope>
    <source>
        <strain evidence="2">JCM 12289</strain>
    </source>
</reference>
<evidence type="ECO:0000256" key="1">
    <source>
        <dbReference type="SAM" id="MobiDB-lite"/>
    </source>
</evidence>
<evidence type="ECO:0000313" key="2">
    <source>
        <dbReference type="EMBL" id="GAA0454176.1"/>
    </source>
</evidence>
<organism evidence="2 5">
    <name type="scientific">Halococcus dombrowskii</name>
    <dbReference type="NCBI Taxonomy" id="179637"/>
    <lineage>
        <taxon>Archaea</taxon>
        <taxon>Methanobacteriati</taxon>
        <taxon>Methanobacteriota</taxon>
        <taxon>Stenosarchaea group</taxon>
        <taxon>Halobacteria</taxon>
        <taxon>Halobacteriales</taxon>
        <taxon>Halococcaceae</taxon>
        <taxon>Halococcus</taxon>
    </lineage>
</organism>
<dbReference type="RefSeq" id="WP_244706627.1">
    <property type="nucleotide sequence ID" value="NZ_BAAADN010000013.1"/>
</dbReference>
<gene>
    <name evidence="2" type="ORF">GCM10008985_07420</name>
    <name evidence="3" type="ORF">MUK72_17595</name>
</gene>
<dbReference type="AlphaFoldDB" id="A0AAV3SEF1"/>
<sequence length="126" mass="13274">MRDSTLFRRGAVALLVSVLVVSAGASTALADAGTSDTGPSNVQSEHANESDITINGLDLAFKDIQITGNALPEMSIDERTYSIDERTIALNGMTMTINDTEIGVNELTITIEESTLSIQNVGIGSE</sequence>
<evidence type="ECO:0000313" key="5">
    <source>
        <dbReference type="Proteomes" id="UP001500962"/>
    </source>
</evidence>
<dbReference type="GeneID" id="71763701"/>
<dbReference type="KEGG" id="hdo:MUK72_17595"/>
<accession>A0AAV3SEF1</accession>
<dbReference type="Proteomes" id="UP001500962">
    <property type="component" value="Unassembled WGS sequence"/>
</dbReference>
<dbReference type="EMBL" id="CP095008">
    <property type="protein sequence ID" value="UOO97197.1"/>
    <property type="molecule type" value="Genomic_DNA"/>
</dbReference>
<feature type="compositionally biased region" description="Polar residues" evidence="1">
    <location>
        <begin position="34"/>
        <end position="49"/>
    </location>
</feature>
<keyword evidence="3" id="KW-0614">Plasmid</keyword>
<keyword evidence="4" id="KW-1185">Reference proteome</keyword>
<reference evidence="3" key="2">
    <citation type="submission" date="2022-04" db="EMBL/GenBank/DDBJ databases">
        <title>Sequencing and genomic assembly of Halococcus dombrowskii.</title>
        <authorList>
            <person name="Lim S.W."/>
            <person name="MacLea K.S."/>
        </authorList>
    </citation>
    <scope>NUCLEOTIDE SEQUENCE</scope>
    <source>
        <strain evidence="3">H4</strain>
        <plasmid evidence="3">unnamed3</plasmid>
    </source>
</reference>
<reference evidence="2" key="3">
    <citation type="submission" date="2023-12" db="EMBL/GenBank/DDBJ databases">
        <authorList>
            <person name="Sun Q."/>
            <person name="Inoue M."/>
        </authorList>
    </citation>
    <scope>NUCLEOTIDE SEQUENCE</scope>
    <source>
        <strain evidence="2">JCM 12289</strain>
    </source>
</reference>